<dbReference type="PANTHER" id="PTHR12982">
    <property type="entry name" value="PHOSPHATIDYLINOSITOL GLYCAN, CLASS C"/>
    <property type="match status" value="1"/>
</dbReference>
<keyword evidence="6 9" id="KW-1133">Transmembrane helix</keyword>
<gene>
    <name evidence="10" type="ORF">P280DRAFT_393746</name>
</gene>
<dbReference type="PIRSF" id="PIRSF016104">
    <property type="entry name" value="GPI2"/>
    <property type="match status" value="1"/>
</dbReference>
<keyword evidence="4" id="KW-0337">GPI-anchor biosynthesis</keyword>
<evidence type="ECO:0000256" key="8">
    <source>
        <dbReference type="SAM" id="MobiDB-lite"/>
    </source>
</evidence>
<feature type="transmembrane region" description="Helical" evidence="9">
    <location>
        <begin position="96"/>
        <end position="124"/>
    </location>
</feature>
<comment type="pathway">
    <text evidence="2">Glycolipid biosynthesis; glycosylphosphatidylinositol-anchor biosynthesis.</text>
</comment>
<dbReference type="PANTHER" id="PTHR12982:SF0">
    <property type="entry name" value="PHOSPHATIDYLINOSITOL N-ACETYLGLUCOSAMINYLTRANSFERASE SUBUNIT C"/>
    <property type="match status" value="1"/>
</dbReference>
<dbReference type="GO" id="GO:0000506">
    <property type="term" value="C:glycosylphosphatidylinositol-N-acetylglucosaminyltransferase (GPI-GnT) complex"/>
    <property type="evidence" value="ECO:0007669"/>
    <property type="project" value="TreeGrafter"/>
</dbReference>
<evidence type="ECO:0000256" key="9">
    <source>
        <dbReference type="SAM" id="Phobius"/>
    </source>
</evidence>
<comment type="similarity">
    <text evidence="3">Belongs to the PIGC family.</text>
</comment>
<feature type="transmembrane region" description="Helical" evidence="9">
    <location>
        <begin position="312"/>
        <end position="329"/>
    </location>
</feature>
<keyword evidence="7 9" id="KW-0472">Membrane</keyword>
<feature type="transmembrane region" description="Helical" evidence="9">
    <location>
        <begin position="130"/>
        <end position="148"/>
    </location>
</feature>
<accession>A0A6A6S9P6</accession>
<reference evidence="10" key="1">
    <citation type="journal article" date="2020" name="Stud. Mycol.">
        <title>101 Dothideomycetes genomes: a test case for predicting lifestyles and emergence of pathogens.</title>
        <authorList>
            <person name="Haridas S."/>
            <person name="Albert R."/>
            <person name="Binder M."/>
            <person name="Bloem J."/>
            <person name="Labutti K."/>
            <person name="Salamov A."/>
            <person name="Andreopoulos B."/>
            <person name="Baker S."/>
            <person name="Barry K."/>
            <person name="Bills G."/>
            <person name="Bluhm B."/>
            <person name="Cannon C."/>
            <person name="Castanera R."/>
            <person name="Culley D."/>
            <person name="Daum C."/>
            <person name="Ezra D."/>
            <person name="Gonzalez J."/>
            <person name="Henrissat B."/>
            <person name="Kuo A."/>
            <person name="Liang C."/>
            <person name="Lipzen A."/>
            <person name="Lutzoni F."/>
            <person name="Magnuson J."/>
            <person name="Mondo S."/>
            <person name="Nolan M."/>
            <person name="Ohm R."/>
            <person name="Pangilinan J."/>
            <person name="Park H.-J."/>
            <person name="Ramirez L."/>
            <person name="Alfaro M."/>
            <person name="Sun H."/>
            <person name="Tritt A."/>
            <person name="Yoshinaga Y."/>
            <person name="Zwiers L.-H."/>
            <person name="Turgeon B."/>
            <person name="Goodwin S."/>
            <person name="Spatafora J."/>
            <person name="Crous P."/>
            <person name="Grigoriev I."/>
        </authorList>
    </citation>
    <scope>NUCLEOTIDE SEQUENCE</scope>
    <source>
        <strain evidence="10">CBS 473.64</strain>
    </source>
</reference>
<protein>
    <submittedName>
        <fullName evidence="10">GPI2-domain-containing protein</fullName>
    </submittedName>
</protein>
<evidence type="ECO:0000256" key="4">
    <source>
        <dbReference type="ARBA" id="ARBA00022502"/>
    </source>
</evidence>
<evidence type="ECO:0000256" key="6">
    <source>
        <dbReference type="ARBA" id="ARBA00022989"/>
    </source>
</evidence>
<feature type="compositionally biased region" description="Polar residues" evidence="8">
    <location>
        <begin position="165"/>
        <end position="174"/>
    </location>
</feature>
<feature type="transmembrane region" description="Helical" evidence="9">
    <location>
        <begin position="367"/>
        <end position="391"/>
    </location>
</feature>
<evidence type="ECO:0000256" key="3">
    <source>
        <dbReference type="ARBA" id="ARBA00008321"/>
    </source>
</evidence>
<evidence type="ECO:0000313" key="10">
    <source>
        <dbReference type="EMBL" id="KAF2642914.1"/>
    </source>
</evidence>
<evidence type="ECO:0000256" key="7">
    <source>
        <dbReference type="ARBA" id="ARBA00023136"/>
    </source>
</evidence>
<keyword evidence="5 9" id="KW-0812">Transmembrane</keyword>
<feature type="transmembrane region" description="Helical" evidence="9">
    <location>
        <begin position="216"/>
        <end position="235"/>
    </location>
</feature>
<feature type="transmembrane region" description="Helical" evidence="9">
    <location>
        <begin position="247"/>
        <end position="265"/>
    </location>
</feature>
<dbReference type="Proteomes" id="UP000799753">
    <property type="component" value="Unassembled WGS sequence"/>
</dbReference>
<dbReference type="UniPathway" id="UPA00196"/>
<evidence type="ECO:0000256" key="1">
    <source>
        <dbReference type="ARBA" id="ARBA00004141"/>
    </source>
</evidence>
<dbReference type="OrthoDB" id="196709at2759"/>
<dbReference type="GO" id="GO:0006506">
    <property type="term" value="P:GPI anchor biosynthetic process"/>
    <property type="evidence" value="ECO:0007669"/>
    <property type="project" value="UniProtKB-UniPathway"/>
</dbReference>
<evidence type="ECO:0000313" key="11">
    <source>
        <dbReference type="Proteomes" id="UP000799753"/>
    </source>
</evidence>
<evidence type="ECO:0000256" key="2">
    <source>
        <dbReference type="ARBA" id="ARBA00004687"/>
    </source>
</evidence>
<feature type="region of interest" description="Disordered" evidence="8">
    <location>
        <begin position="163"/>
        <end position="210"/>
    </location>
</feature>
<dbReference type="Pfam" id="PF06432">
    <property type="entry name" value="GPI2"/>
    <property type="match status" value="1"/>
</dbReference>
<proteinExistence type="inferred from homology"/>
<sequence length="416" mass="46417">MPPSSTHLADPQTTATWSSLNPNYLAPEDVYYHGSSTEATLNARKRKERTRSASRRRKGHYKKLLWFKQPFPDNYTDEKTFLDHLQRNPRMQPYEFWSLMANSTVIVQQVASVAIFCCSFTAIFQERVSPLSVVSGASFCTFLAWLLWDYWMADSDAVAQEDVDGTSSSESLTDPQEDDAKNGKLTFASNSDNPAHQPPYIDPNSSLSPKNQQRLATAKSALLIYAALLGLSPILKSLTKSTTSDSIWALSSWLLFMNIAFFDYGTSNGSQYVYKSSLITANHNSLPASISTNSALMASTVLASRLPSTTHVFSLTLFSIEIFGLFPIFRRQLRAESWYGHLALTIFLVVTASGALFATLAGGTRGVWIAGVILGSLITFVCMGICSWWLISLQKYKNEIHGPWDPARPVIRRRWD</sequence>
<name>A0A6A6S9P6_9PLEO</name>
<feature type="transmembrane region" description="Helical" evidence="9">
    <location>
        <begin position="341"/>
        <end position="361"/>
    </location>
</feature>
<evidence type="ECO:0000256" key="5">
    <source>
        <dbReference type="ARBA" id="ARBA00022692"/>
    </source>
</evidence>
<dbReference type="AlphaFoldDB" id="A0A6A6S9P6"/>
<keyword evidence="11" id="KW-1185">Reference proteome</keyword>
<comment type="subcellular location">
    <subcellularLocation>
        <location evidence="1">Membrane</location>
        <topology evidence="1">Multi-pass membrane protein</topology>
    </subcellularLocation>
</comment>
<dbReference type="InterPro" id="IPR009450">
    <property type="entry name" value="Plno_GlcNAc_GPI2"/>
</dbReference>
<dbReference type="EMBL" id="MU006780">
    <property type="protein sequence ID" value="KAF2642914.1"/>
    <property type="molecule type" value="Genomic_DNA"/>
</dbReference>
<organism evidence="10 11">
    <name type="scientific">Massarina eburnea CBS 473.64</name>
    <dbReference type="NCBI Taxonomy" id="1395130"/>
    <lineage>
        <taxon>Eukaryota</taxon>
        <taxon>Fungi</taxon>
        <taxon>Dikarya</taxon>
        <taxon>Ascomycota</taxon>
        <taxon>Pezizomycotina</taxon>
        <taxon>Dothideomycetes</taxon>
        <taxon>Pleosporomycetidae</taxon>
        <taxon>Pleosporales</taxon>
        <taxon>Massarineae</taxon>
        <taxon>Massarinaceae</taxon>
        <taxon>Massarina</taxon>
    </lineage>
</organism>